<dbReference type="SMART" id="SM00509">
    <property type="entry name" value="TFS2N"/>
    <property type="match status" value="1"/>
</dbReference>
<dbReference type="PANTHER" id="PTHR46554:SF2">
    <property type="entry name" value="TFIIS N-TERMINAL DOMAIN-CONTAINING PROTEIN"/>
    <property type="match status" value="1"/>
</dbReference>
<keyword evidence="2 3" id="KW-0539">Nucleus</keyword>
<dbReference type="InterPro" id="IPR003617">
    <property type="entry name" value="TFIIS/CRSP70_N_sub"/>
</dbReference>
<dbReference type="CDD" id="cd00183">
    <property type="entry name" value="TFIIS_I"/>
    <property type="match status" value="1"/>
</dbReference>
<evidence type="ECO:0000256" key="3">
    <source>
        <dbReference type="PROSITE-ProRule" id="PRU00649"/>
    </source>
</evidence>
<reference evidence="6 7" key="1">
    <citation type="journal article" date="2021" name="Hortic Res">
        <title>Chromosome-scale assembly of the Dendrobium chrysotoxum genome enhances the understanding of orchid evolution.</title>
        <authorList>
            <person name="Zhang Y."/>
            <person name="Zhang G.Q."/>
            <person name="Zhang D."/>
            <person name="Liu X.D."/>
            <person name="Xu X.Y."/>
            <person name="Sun W.H."/>
            <person name="Yu X."/>
            <person name="Zhu X."/>
            <person name="Wang Z.W."/>
            <person name="Zhao X."/>
            <person name="Zhong W.Y."/>
            <person name="Chen H."/>
            <person name="Yin W.L."/>
            <person name="Huang T."/>
            <person name="Niu S.C."/>
            <person name="Liu Z.J."/>
        </authorList>
    </citation>
    <scope>NUCLEOTIDE SEQUENCE [LARGE SCALE GENOMIC DNA]</scope>
    <source>
        <strain evidence="6">Lindl</strain>
    </source>
</reference>
<dbReference type="GO" id="GO:0005634">
    <property type="term" value="C:nucleus"/>
    <property type="evidence" value="ECO:0007669"/>
    <property type="project" value="UniProtKB-SubCell"/>
</dbReference>
<dbReference type="InterPro" id="IPR035441">
    <property type="entry name" value="TFIIS/LEDGF_dom_sf"/>
</dbReference>
<proteinExistence type="predicted"/>
<dbReference type="PANTHER" id="PTHR46554">
    <property type="entry name" value="MEDIATOR OF RNA POLYMERASE II TRANSCRIPTION SUBUNIT 26A-RELATED"/>
    <property type="match status" value="1"/>
</dbReference>
<comment type="caution">
    <text evidence="6">The sequence shown here is derived from an EMBL/GenBank/DDBJ whole genome shotgun (WGS) entry which is preliminary data.</text>
</comment>
<evidence type="ECO:0000256" key="2">
    <source>
        <dbReference type="ARBA" id="ARBA00023242"/>
    </source>
</evidence>
<dbReference type="PROSITE" id="PS51319">
    <property type="entry name" value="TFIIS_N"/>
    <property type="match status" value="1"/>
</dbReference>
<dbReference type="SUPFAM" id="SSF47676">
    <property type="entry name" value="Conserved domain common to transcription factors TFIIS, elongin A, CRSP70"/>
    <property type="match status" value="1"/>
</dbReference>
<dbReference type="EMBL" id="JAGFBR010000011">
    <property type="protein sequence ID" value="KAH0458817.1"/>
    <property type="molecule type" value="Genomic_DNA"/>
</dbReference>
<accession>A0AAV7GR26</accession>
<feature type="domain" description="TFIIS N-terminal" evidence="5">
    <location>
        <begin position="89"/>
        <end position="167"/>
    </location>
</feature>
<protein>
    <recommendedName>
        <fullName evidence="5">TFIIS N-terminal domain-containing protein</fullName>
    </recommendedName>
</protein>
<dbReference type="AlphaFoldDB" id="A0AAV7GR26"/>
<comment type="subcellular location">
    <subcellularLocation>
        <location evidence="1 3">Nucleus</location>
    </subcellularLocation>
</comment>
<evidence type="ECO:0000256" key="4">
    <source>
        <dbReference type="SAM" id="MobiDB-lite"/>
    </source>
</evidence>
<feature type="compositionally biased region" description="Basic residues" evidence="4">
    <location>
        <begin position="269"/>
        <end position="279"/>
    </location>
</feature>
<dbReference type="Pfam" id="PF08711">
    <property type="entry name" value="Med26"/>
    <property type="match status" value="1"/>
</dbReference>
<sequence>MAMADAKGSLDYWRKYFSSAKSDIFDLIDKAILVAAMDWPNEFKDKKDMIVEKLYTCQLSHNNGDHECPKEEKNSCNSGNSDENDQILGEVMRIKEVLSNTQVYESDSDSVFYESLRSLQMMQLSVEILKATEIGRTVSALRKHNSSQIRKLVRTLIDGWKMLVDEWVKSTAPITENTITDSVNRLKKPSITNYEVGCSSKQTLEQKPWNRSSAGVKRKQPEEVSDASKLELAKKRLHEGYQRVENAKKRRMIQIIEPTDLPNVSHEKQRSRKKLGKHF</sequence>
<evidence type="ECO:0000313" key="7">
    <source>
        <dbReference type="Proteomes" id="UP000775213"/>
    </source>
</evidence>
<evidence type="ECO:0000256" key="1">
    <source>
        <dbReference type="ARBA" id="ARBA00004123"/>
    </source>
</evidence>
<name>A0AAV7GR26_DENCH</name>
<evidence type="ECO:0000259" key="5">
    <source>
        <dbReference type="PROSITE" id="PS51319"/>
    </source>
</evidence>
<dbReference type="Proteomes" id="UP000775213">
    <property type="component" value="Unassembled WGS sequence"/>
</dbReference>
<gene>
    <name evidence="6" type="ORF">IEQ34_011631</name>
</gene>
<evidence type="ECO:0000313" key="6">
    <source>
        <dbReference type="EMBL" id="KAH0458817.1"/>
    </source>
</evidence>
<dbReference type="InterPro" id="IPR017923">
    <property type="entry name" value="TFIIS_N"/>
</dbReference>
<dbReference type="Gene3D" id="1.20.930.10">
    <property type="entry name" value="Conserved domain common to transcription factors TFIIS, elongin A, CRSP70"/>
    <property type="match status" value="1"/>
</dbReference>
<keyword evidence="7" id="KW-1185">Reference proteome</keyword>
<feature type="region of interest" description="Disordered" evidence="4">
    <location>
        <begin position="258"/>
        <end position="279"/>
    </location>
</feature>
<feature type="region of interest" description="Disordered" evidence="4">
    <location>
        <begin position="205"/>
        <end position="227"/>
    </location>
</feature>
<organism evidence="6 7">
    <name type="scientific">Dendrobium chrysotoxum</name>
    <name type="common">Orchid</name>
    <dbReference type="NCBI Taxonomy" id="161865"/>
    <lineage>
        <taxon>Eukaryota</taxon>
        <taxon>Viridiplantae</taxon>
        <taxon>Streptophyta</taxon>
        <taxon>Embryophyta</taxon>
        <taxon>Tracheophyta</taxon>
        <taxon>Spermatophyta</taxon>
        <taxon>Magnoliopsida</taxon>
        <taxon>Liliopsida</taxon>
        <taxon>Asparagales</taxon>
        <taxon>Orchidaceae</taxon>
        <taxon>Epidendroideae</taxon>
        <taxon>Malaxideae</taxon>
        <taxon>Dendrobiinae</taxon>
        <taxon>Dendrobium</taxon>
    </lineage>
</organism>